<dbReference type="PANTHER" id="PTHR39189">
    <property type="entry name" value="UPF0173 METAL-DEPENDENT HYDROLASE YTKL"/>
    <property type="match status" value="1"/>
</dbReference>
<evidence type="ECO:0000313" key="1">
    <source>
        <dbReference type="EMBL" id="OGG93975.1"/>
    </source>
</evidence>
<dbReference type="AlphaFoldDB" id="A0A1F6G799"/>
<reference evidence="1 2" key="1">
    <citation type="journal article" date="2016" name="Nat. Commun.">
        <title>Thousands of microbial genomes shed light on interconnected biogeochemical processes in an aquifer system.</title>
        <authorList>
            <person name="Anantharaman K."/>
            <person name="Brown C.T."/>
            <person name="Hug L.A."/>
            <person name="Sharon I."/>
            <person name="Castelle C.J."/>
            <person name="Probst A.J."/>
            <person name="Thomas B.C."/>
            <person name="Singh A."/>
            <person name="Wilkins M.J."/>
            <person name="Karaoz U."/>
            <person name="Brodie E.L."/>
            <person name="Williams K.H."/>
            <person name="Hubbard S.S."/>
            <person name="Banfield J.F."/>
        </authorList>
    </citation>
    <scope>NUCLEOTIDE SEQUENCE [LARGE SCALE GENOMIC DNA]</scope>
</reference>
<evidence type="ECO:0000313" key="2">
    <source>
        <dbReference type="Proteomes" id="UP000176867"/>
    </source>
</evidence>
<comment type="caution">
    <text evidence="1">The sequence shown here is derived from an EMBL/GenBank/DDBJ whole genome shotgun (WGS) entry which is preliminary data.</text>
</comment>
<dbReference type="EMBL" id="MFMU01000003">
    <property type="protein sequence ID" value="OGG93975.1"/>
    <property type="molecule type" value="Genomic_DNA"/>
</dbReference>
<dbReference type="InterPro" id="IPR036866">
    <property type="entry name" value="RibonucZ/Hydroxyglut_hydro"/>
</dbReference>
<sequence length="226" mass="24332">MVITHHGGQCFKITFGDLTLVFDPISKKSAMPAVRFGADIALVSRDHPDMNGVEEVAYGDPSNKLRPGKKPFAITGPGEYERAGVVIQGFLSKSNYGLTKDHLGVSPPSFVNTIYSVELEDMTLVHLGALSDAELSKEARENIDEIDVLFVPIGDDGVLSPAKAHELAVSLEPKIIIPMHWSGIGQSKALEAFLKEAGNGSEKVDKLTLKKKDLIGRDGSILVLTP</sequence>
<dbReference type="SUPFAM" id="SSF56281">
    <property type="entry name" value="Metallo-hydrolase/oxidoreductase"/>
    <property type="match status" value="1"/>
</dbReference>
<organism evidence="1 2">
    <name type="scientific">Candidatus Kaiserbacteria bacterium RIFOXYD1_FULL_47_14</name>
    <dbReference type="NCBI Taxonomy" id="1798533"/>
    <lineage>
        <taxon>Bacteria</taxon>
        <taxon>Candidatus Kaiseribacteriota</taxon>
    </lineage>
</organism>
<gene>
    <name evidence="1" type="ORF">A2609_02430</name>
</gene>
<proteinExistence type="predicted"/>
<dbReference type="Proteomes" id="UP000176867">
    <property type="component" value="Unassembled WGS sequence"/>
</dbReference>
<dbReference type="PANTHER" id="PTHR39189:SF1">
    <property type="entry name" value="UPF0173 METAL-DEPENDENT HYDROLASE YTKL"/>
    <property type="match status" value="1"/>
</dbReference>
<dbReference type="STRING" id="1798533.A2609_02430"/>
<protein>
    <recommendedName>
        <fullName evidence="3">Zn-dependent hydrolase</fullName>
    </recommendedName>
</protein>
<name>A0A1F6G799_9BACT</name>
<evidence type="ECO:0008006" key="3">
    <source>
        <dbReference type="Google" id="ProtNLM"/>
    </source>
</evidence>
<dbReference type="Gene3D" id="3.60.15.10">
    <property type="entry name" value="Ribonuclease Z/Hydroxyacylglutathione hydrolase-like"/>
    <property type="match status" value="1"/>
</dbReference>
<dbReference type="Pfam" id="PF13483">
    <property type="entry name" value="Lactamase_B_3"/>
    <property type="match status" value="1"/>
</dbReference>
<accession>A0A1F6G799</accession>